<dbReference type="GO" id="GO:0003677">
    <property type="term" value="F:DNA binding"/>
    <property type="evidence" value="ECO:0007669"/>
    <property type="project" value="InterPro"/>
</dbReference>
<dbReference type="SUPFAM" id="SSF47413">
    <property type="entry name" value="lambda repressor-like DNA-binding domains"/>
    <property type="match status" value="1"/>
</dbReference>
<protein>
    <submittedName>
        <fullName evidence="1">Uncharacterized protein</fullName>
    </submittedName>
</protein>
<proteinExistence type="predicted"/>
<comment type="caution">
    <text evidence="1">The sequence shown here is derived from an EMBL/GenBank/DDBJ whole genome shotgun (WGS) entry which is preliminary data.</text>
</comment>
<name>A0A5A5TZD9_LEUCI</name>
<dbReference type="AlphaFoldDB" id="A0A5A5TZD9"/>
<reference evidence="1 2" key="1">
    <citation type="submission" date="2019-04" db="EMBL/GenBank/DDBJ databases">
        <title>A pseudo-fructophilic Leuconostoc citreum strain F192-5 isolated from peel of satsuma mandarin: the first report for isolation and characterization of strain-dependent fructophilic-like characteristics.</title>
        <authorList>
            <person name="Maeno S."/>
            <person name="Tanizawa Y."/>
            <person name="Kajikawa A."/>
            <person name="Kanesaki Y."/>
            <person name="Kubota E."/>
            <person name="Arita M."/>
            <person name="Leon D."/>
            <person name="Endo A."/>
        </authorList>
    </citation>
    <scope>NUCLEOTIDE SEQUENCE [LARGE SCALE GENOMIC DNA]</scope>
    <source>
        <strain evidence="1 2">F192-5</strain>
    </source>
</reference>
<accession>A0A5A5TZD9</accession>
<gene>
    <name evidence="1" type="ORF">LCIT_12890</name>
</gene>
<evidence type="ECO:0000313" key="1">
    <source>
        <dbReference type="EMBL" id="GDZ84047.1"/>
    </source>
</evidence>
<dbReference type="InterPro" id="IPR001387">
    <property type="entry name" value="Cro/C1-type_HTH"/>
</dbReference>
<sequence>MALTLKFKNPEQVKEKIAMQGETIAGFSRRISVNYSLMVEYLNTKKFPSPPTAKKIADGLEMAIGDIFSI</sequence>
<dbReference type="RefSeq" id="WP_004905583.1">
    <property type="nucleotide sequence ID" value="NZ_BJJW01000008.1"/>
</dbReference>
<organism evidence="1 2">
    <name type="scientific">Leuconostoc citreum</name>
    <dbReference type="NCBI Taxonomy" id="33964"/>
    <lineage>
        <taxon>Bacteria</taxon>
        <taxon>Bacillati</taxon>
        <taxon>Bacillota</taxon>
        <taxon>Bacilli</taxon>
        <taxon>Lactobacillales</taxon>
        <taxon>Lactobacillaceae</taxon>
        <taxon>Leuconostoc</taxon>
    </lineage>
</organism>
<dbReference type="EMBL" id="BJJW01000008">
    <property type="protein sequence ID" value="GDZ84047.1"/>
    <property type="molecule type" value="Genomic_DNA"/>
</dbReference>
<dbReference type="Proteomes" id="UP000323274">
    <property type="component" value="Unassembled WGS sequence"/>
</dbReference>
<dbReference type="CDD" id="cd00093">
    <property type="entry name" value="HTH_XRE"/>
    <property type="match status" value="1"/>
</dbReference>
<evidence type="ECO:0000313" key="2">
    <source>
        <dbReference type="Proteomes" id="UP000323274"/>
    </source>
</evidence>
<dbReference type="InterPro" id="IPR010982">
    <property type="entry name" value="Lambda_DNA-bd_dom_sf"/>
</dbReference>